<reference evidence="4" key="2">
    <citation type="journal article" date="2019" name="Int. J. Syst. Evol. Microbiol.">
        <title>The Global Catalogue of Microorganisms (GCM) 10K type strain sequencing project: providing services to taxonomists for standard genome sequencing and annotation.</title>
        <authorList>
            <consortium name="The Broad Institute Genomics Platform"/>
            <consortium name="The Broad Institute Genome Sequencing Center for Infectious Disease"/>
            <person name="Wu L."/>
            <person name="Ma J."/>
        </authorList>
    </citation>
    <scope>NUCLEOTIDE SEQUENCE [LARGE SCALE GENOMIC DNA]</scope>
    <source>
        <strain evidence="4">NBRC 107715</strain>
    </source>
</reference>
<proteinExistence type="predicted"/>
<reference evidence="1 3" key="3">
    <citation type="submission" date="2019-07" db="EMBL/GenBank/DDBJ databases">
        <title>Whole genome shotgun sequence of Methylobacterium oxalidis NBRC 107715.</title>
        <authorList>
            <person name="Hosoyama A."/>
            <person name="Uohara A."/>
            <person name="Ohji S."/>
            <person name="Ichikawa N."/>
        </authorList>
    </citation>
    <scope>NUCLEOTIDE SEQUENCE [LARGE SCALE GENOMIC DNA]</scope>
    <source>
        <strain evidence="1 3">NBRC 107715</strain>
    </source>
</reference>
<name>A0A512J1L3_9HYPH</name>
<dbReference type="Proteomes" id="UP000321960">
    <property type="component" value="Unassembled WGS sequence"/>
</dbReference>
<dbReference type="AlphaFoldDB" id="A0A512J1L3"/>
<reference evidence="2" key="1">
    <citation type="journal article" date="2014" name="Int. J. Syst. Evol. Microbiol.">
        <title>Complete genome of a new Firmicutes species belonging to the dominant human colonic microbiota ('Ruminococcus bicirculans') reveals two chromosomes and a selective capacity to utilize plant glucans.</title>
        <authorList>
            <consortium name="NISC Comparative Sequencing Program"/>
            <person name="Wegmann U."/>
            <person name="Louis P."/>
            <person name="Goesmann A."/>
            <person name="Henrissat B."/>
            <person name="Duncan S.H."/>
            <person name="Flint H.J."/>
        </authorList>
    </citation>
    <scope>NUCLEOTIDE SEQUENCE</scope>
    <source>
        <strain evidence="2">NBRC 107715</strain>
    </source>
</reference>
<evidence type="ECO:0000313" key="2">
    <source>
        <dbReference type="EMBL" id="GLS65288.1"/>
    </source>
</evidence>
<evidence type="ECO:0000313" key="1">
    <source>
        <dbReference type="EMBL" id="GEP03854.1"/>
    </source>
</evidence>
<gene>
    <name evidence="2" type="ORF">GCM10007888_36700</name>
    <name evidence="1" type="ORF">MOX02_18920</name>
</gene>
<dbReference type="Proteomes" id="UP001156856">
    <property type="component" value="Unassembled WGS sequence"/>
</dbReference>
<reference evidence="2" key="4">
    <citation type="submission" date="2023-01" db="EMBL/GenBank/DDBJ databases">
        <title>Draft genome sequence of Methylobacterium oxalidis strain NBRC 107715.</title>
        <authorList>
            <person name="Sun Q."/>
            <person name="Mori K."/>
        </authorList>
    </citation>
    <scope>NUCLEOTIDE SEQUENCE</scope>
    <source>
        <strain evidence="2">NBRC 107715</strain>
    </source>
</reference>
<evidence type="ECO:0000313" key="4">
    <source>
        <dbReference type="Proteomes" id="UP001156856"/>
    </source>
</evidence>
<organism evidence="1 3">
    <name type="scientific">Methylobacterium oxalidis</name>
    <dbReference type="NCBI Taxonomy" id="944322"/>
    <lineage>
        <taxon>Bacteria</taxon>
        <taxon>Pseudomonadati</taxon>
        <taxon>Pseudomonadota</taxon>
        <taxon>Alphaproteobacteria</taxon>
        <taxon>Hyphomicrobiales</taxon>
        <taxon>Methylobacteriaceae</taxon>
        <taxon>Methylobacterium</taxon>
    </lineage>
</organism>
<protein>
    <submittedName>
        <fullName evidence="1">Uncharacterized protein</fullName>
    </submittedName>
</protein>
<comment type="caution">
    <text evidence="1">The sequence shown here is derived from an EMBL/GenBank/DDBJ whole genome shotgun (WGS) entry which is preliminary data.</text>
</comment>
<evidence type="ECO:0000313" key="3">
    <source>
        <dbReference type="Proteomes" id="UP000321960"/>
    </source>
</evidence>
<dbReference type="RefSeq" id="WP_147025521.1">
    <property type="nucleotide sequence ID" value="NZ_BJZU01000029.1"/>
</dbReference>
<dbReference type="EMBL" id="BJZU01000029">
    <property type="protein sequence ID" value="GEP03854.1"/>
    <property type="molecule type" value="Genomic_DNA"/>
</dbReference>
<keyword evidence="4" id="KW-1185">Reference proteome</keyword>
<dbReference type="EMBL" id="BSPK01000067">
    <property type="protein sequence ID" value="GLS65288.1"/>
    <property type="molecule type" value="Genomic_DNA"/>
</dbReference>
<sequence length="206" mass="23964">MALKYVFDVDAHTMQCLFTFGYAPGRFLETFCYSRPLNEGGGWRYLGNSVGVVIALVDPALSRTEAAQRLRILHDEVRDNGIREHEFKREDRYNWIESKSSDQISNQKLIYTQDWLARPAAMFVKSWGNRIMVEHNPLYWCAFWPNQIELRSVLTAYEVALAIGRGTPATTVMRRLRRFIRHVERFGLEECNTPPFGPRDLGYSDH</sequence>
<accession>A0A512J1L3</accession>